<organism evidence="3 4">
    <name type="scientific">Eublepharis macularius</name>
    <name type="common">Leopard gecko</name>
    <name type="synonym">Cyrtodactylus macularius</name>
    <dbReference type="NCBI Taxonomy" id="481883"/>
    <lineage>
        <taxon>Eukaryota</taxon>
        <taxon>Metazoa</taxon>
        <taxon>Chordata</taxon>
        <taxon>Craniata</taxon>
        <taxon>Vertebrata</taxon>
        <taxon>Euteleostomi</taxon>
        <taxon>Lepidosauria</taxon>
        <taxon>Squamata</taxon>
        <taxon>Bifurcata</taxon>
        <taxon>Gekkota</taxon>
        <taxon>Eublepharidae</taxon>
        <taxon>Eublepharinae</taxon>
        <taxon>Eublepharis</taxon>
    </lineage>
</organism>
<dbReference type="GO" id="GO:0005813">
    <property type="term" value="C:centrosome"/>
    <property type="evidence" value="ECO:0007669"/>
    <property type="project" value="TreeGrafter"/>
</dbReference>
<gene>
    <name evidence="4" type="primary">CEP85</name>
</gene>
<evidence type="ECO:0000259" key="2">
    <source>
        <dbReference type="Pfam" id="PF24555"/>
    </source>
</evidence>
<dbReference type="PANTHER" id="PTHR31075:SF3">
    <property type="entry name" value="CENTROSOMAL PROTEIN OF 85 KDA"/>
    <property type="match status" value="1"/>
</dbReference>
<dbReference type="Pfam" id="PF24555">
    <property type="entry name" value="CC4_CEP85"/>
    <property type="match status" value="1"/>
</dbReference>
<dbReference type="InterPro" id="IPR040210">
    <property type="entry name" value="Cep85/Cep85L"/>
</dbReference>
<dbReference type="AlphaFoldDB" id="A0AA97KEX1"/>
<dbReference type="InterPro" id="IPR058190">
    <property type="entry name" value="CC4_CEP85"/>
</dbReference>
<dbReference type="CTD" id="64793"/>
<evidence type="ECO:0000313" key="3">
    <source>
        <dbReference type="Proteomes" id="UP001190640"/>
    </source>
</evidence>
<feature type="coiled-coil region" evidence="1">
    <location>
        <begin position="522"/>
        <end position="619"/>
    </location>
</feature>
<proteinExistence type="predicted"/>
<keyword evidence="1" id="KW-0175">Coiled coil</keyword>
<dbReference type="KEGG" id="emc:129343429"/>
<evidence type="ECO:0000256" key="1">
    <source>
        <dbReference type="SAM" id="Coils"/>
    </source>
</evidence>
<protein>
    <submittedName>
        <fullName evidence="4">Centrosomal protein of 85 kDa isoform X1</fullName>
    </submittedName>
</protein>
<dbReference type="Proteomes" id="UP001190640">
    <property type="component" value="Chromosome 15"/>
</dbReference>
<name>A0AA97KEX1_EUBMA</name>
<sequence length="730" mass="82443">MGLLALVVQRETFQTFASWGCSQLHLTDLAATFCNSSDGSSFQPIRTQVTIPTAHVMPSMLESPPCKPCVVGESSTPMAGLTSFLPGSSGDVAGLVASCNVSRHSQALPRGHFPMYRTSLEKGFDRSLFPSSDQASTEDAQKPGRLAAERTLNHSAVLQRQSDGPWTQLQMCNSSLSVADLEKEPGRVQLGSKPPTEASGICEKQLSLGPNPPVKYSNSTTAQPQVWTQQTCTLHSHENCAFSAWKQHLDRVRQQLDQMQLQNKAACYPPLGNSSSLHSLDPAQWVGIVNANENLLREKEMLIDRQRQHISQLEQKVRESELQVHSAFFGPPAPYGDIYLLRIQELQRENVFLRAQFTEKTELLGKEKIELERKLAASEAGERQIQQSHKETVQKYTAELKKQEERVKARDKHIEHLKKKCQKESEQNREKQQRIETLERYLADLPVLEDHQKQSQQLKESQQTVAVLQETVTALEKELVGVRASCREKEAQVEMQKHKEMELLSTMHSLQDKTQCLKSSSTEGYAQEMEKRKREKDSLQKECELLRKIVDNQKKKLDQFSSQVKDLEERIAQEEGTGQALRVEATRQESALQQLRLAVKELSAQNQELIEKNLTLQEHLRQPEPGQQVPGEVAHLAEEMHKELARCLQDLQSVYSVVTQRAQGKDPNLSLLLGIHSVQCSVTEKGDLLKPNMLAKKLDDIRHLHKEIEDLRTAVSDRYAQDMGDNCITQ</sequence>
<evidence type="ECO:0000313" key="4">
    <source>
        <dbReference type="RefSeq" id="XP_054855598.1"/>
    </source>
</evidence>
<feature type="coiled-coil region" evidence="1">
    <location>
        <begin position="296"/>
        <end position="478"/>
    </location>
</feature>
<keyword evidence="3" id="KW-1185">Reference proteome</keyword>
<dbReference type="PANTHER" id="PTHR31075">
    <property type="entry name" value="CENTROSOMAL PROTEIN OF 85 KDA"/>
    <property type="match status" value="1"/>
</dbReference>
<feature type="domain" description="Centrosomal protein of 85 kDa-like CC4 coiled-coil" evidence="2">
    <location>
        <begin position="533"/>
        <end position="617"/>
    </location>
</feature>
<reference evidence="4" key="1">
    <citation type="submission" date="2025-08" db="UniProtKB">
        <authorList>
            <consortium name="RefSeq"/>
        </authorList>
    </citation>
    <scope>IDENTIFICATION</scope>
    <source>
        <tissue evidence="4">Blood</tissue>
    </source>
</reference>
<accession>A0AA97KEX1</accession>
<dbReference type="GeneID" id="129343429"/>
<dbReference type="RefSeq" id="XP_054855598.1">
    <property type="nucleotide sequence ID" value="XM_054999623.1"/>
</dbReference>